<evidence type="ECO:0000256" key="3">
    <source>
        <dbReference type="ARBA" id="ARBA00017800"/>
    </source>
</evidence>
<sequence>MDPGEIQERIALIQAELEFRRLQVSRLEKELYQLSKALGKIPEGNNSSSSLEEEEPSPVANGSGKDGSNPLEAVLLPKKEVTQSALDQTTKIQDSTDEEGFRPQKPRRRYYTIFNGPNRGVYTNWGTVSSICQGKPFSMKAYNSEKEALKALNEGPEEKKDEHPTFKEMVERRPSRKIALRTRKVPEAIQHKEAPCFLILSDFSYYFNMAESQTMNEEEGFFTIDKKKFSLFGFLAGAKPEMVKTVFQLGLCSIIYPGDNLKEISLLPRGIQEAIKAFKKKVLKSGENHLFIKVISSFIDWDKDGKCLPPYYWIKIGSAKKGFEQPSPKEKGITANLSNSLDKMRAERLAAVNQQFLSIFADSNIKVNYFDKRSIMVSDCKEQISKEDGAKIVEFEAVFNNGELQVSDKTARLFCHYAPEYHECARCPPPKDNDSE</sequence>
<name>A0A8T9E6Y7_9VIRU</name>
<dbReference type="SUPFAM" id="SSF55658">
    <property type="entry name" value="L9 N-domain-like"/>
    <property type="match status" value="1"/>
</dbReference>
<proteinExistence type="inferred from homology"/>
<keyword evidence="10" id="KW-1185">Reference proteome</keyword>
<evidence type="ECO:0000256" key="5">
    <source>
        <dbReference type="ARBA" id="ARBA00023200"/>
    </source>
</evidence>
<protein>
    <recommendedName>
        <fullName evidence="3">Transactivator/viroplasmin protein</fullName>
    </recommendedName>
    <alternativeName>
        <fullName evidence="6">Inclusion body matrix protein</fullName>
    </alternativeName>
</protein>
<reference evidence="9 10" key="1">
    <citation type="submission" date="2021-08" db="EMBL/GenBank/DDBJ databases">
        <authorList>
            <person name="Gudeta W.F."/>
            <person name="Igori D."/>
            <person name="Belete M.T."/>
            <person name="Kim S.E."/>
            <person name="Moon J.S."/>
        </authorList>
    </citation>
    <scope>NUCLEOTIDE SEQUENCE [LARGE SCALE GENOMIC DNA]</scope>
    <source>
        <strain evidence="9">KW1</strain>
    </source>
</reference>
<keyword evidence="4" id="KW-0810">Translation regulation</keyword>
<dbReference type="Pfam" id="PF01693">
    <property type="entry name" value="Cauli_VI"/>
    <property type="match status" value="1"/>
</dbReference>
<keyword evidence="5" id="KW-1035">Host cytoplasm</keyword>
<organism evidence="9 10">
    <name type="scientific">Pueraria virus A</name>
    <dbReference type="NCBI Taxonomy" id="2920400"/>
    <lineage>
        <taxon>Viruses</taxon>
        <taxon>Riboviria</taxon>
        <taxon>Pararnavirae</taxon>
        <taxon>Artverviricota</taxon>
        <taxon>Revtraviricetes</taxon>
        <taxon>Ortervirales</taxon>
        <taxon>Caulimoviridae</taxon>
        <taxon>Caulimovirus</taxon>
        <taxon>Caulimovirus puerariae</taxon>
    </lineage>
</organism>
<evidence type="ECO:0000256" key="2">
    <source>
        <dbReference type="ARBA" id="ARBA00008884"/>
    </source>
</evidence>
<accession>A0A8T9E6Y7</accession>
<evidence type="ECO:0000256" key="4">
    <source>
        <dbReference type="ARBA" id="ARBA00022845"/>
    </source>
</evidence>
<dbReference type="EMBL" id="MZ826138">
    <property type="protein sequence ID" value="UME39646.1"/>
    <property type="molecule type" value="Genomic_DNA"/>
</dbReference>
<evidence type="ECO:0000256" key="7">
    <source>
        <dbReference type="SAM" id="MobiDB-lite"/>
    </source>
</evidence>
<dbReference type="InterPro" id="IPR011320">
    <property type="entry name" value="RNase_H1_N"/>
</dbReference>
<evidence type="ECO:0000313" key="9">
    <source>
        <dbReference type="EMBL" id="UME39646.1"/>
    </source>
</evidence>
<evidence type="ECO:0000256" key="6">
    <source>
        <dbReference type="ARBA" id="ARBA00030758"/>
    </source>
</evidence>
<feature type="region of interest" description="Disordered" evidence="7">
    <location>
        <begin position="37"/>
        <end position="71"/>
    </location>
</feature>
<evidence type="ECO:0000313" key="10">
    <source>
        <dbReference type="Proteomes" id="UP001268231"/>
    </source>
</evidence>
<comment type="subcellular location">
    <subcellularLocation>
        <location evidence="1">Host cytoplasm</location>
    </subcellularLocation>
</comment>
<evidence type="ECO:0000259" key="8">
    <source>
        <dbReference type="Pfam" id="PF01693"/>
    </source>
</evidence>
<feature type="domain" description="Ribonuclease H1 N-terminal" evidence="8">
    <location>
        <begin position="109"/>
        <end position="150"/>
    </location>
</feature>
<dbReference type="Proteomes" id="UP001268231">
    <property type="component" value="Segment"/>
</dbReference>
<comment type="similarity">
    <text evidence="2">Belongs to the caulimoviridae viroplasmin family.</text>
</comment>
<dbReference type="InterPro" id="IPR009027">
    <property type="entry name" value="Ribosomal_bL9/RNase_H1_N"/>
</dbReference>
<evidence type="ECO:0000256" key="1">
    <source>
        <dbReference type="ARBA" id="ARBA00004192"/>
    </source>
</evidence>